<dbReference type="AlphaFoldDB" id="A0A329MWH8"/>
<comment type="caution">
    <text evidence="1">The sequence shown here is derived from an EMBL/GenBank/DDBJ whole genome shotgun (WGS) entry which is preliminary data.</text>
</comment>
<dbReference type="Proteomes" id="UP000250369">
    <property type="component" value="Unassembled WGS sequence"/>
</dbReference>
<gene>
    <name evidence="1" type="ORF">DQG23_01200</name>
</gene>
<dbReference type="OrthoDB" id="2666757at2"/>
<evidence type="ECO:0000313" key="1">
    <source>
        <dbReference type="EMBL" id="RAV22853.1"/>
    </source>
</evidence>
<accession>A0A329MWH8</accession>
<organism evidence="1 2">
    <name type="scientific">Paenibacillus contaminans</name>
    <dbReference type="NCBI Taxonomy" id="450362"/>
    <lineage>
        <taxon>Bacteria</taxon>
        <taxon>Bacillati</taxon>
        <taxon>Bacillota</taxon>
        <taxon>Bacilli</taxon>
        <taxon>Bacillales</taxon>
        <taxon>Paenibacillaceae</taxon>
        <taxon>Paenibacillus</taxon>
    </lineage>
</organism>
<reference evidence="1 2" key="1">
    <citation type="journal article" date="2009" name="Int. J. Syst. Evol. Microbiol.">
        <title>Paenibacillus contaminans sp. nov., isolated from a contaminated laboratory plate.</title>
        <authorList>
            <person name="Chou J.H."/>
            <person name="Lee J.H."/>
            <person name="Lin M.C."/>
            <person name="Chang P.S."/>
            <person name="Arun A.B."/>
            <person name="Young C.C."/>
            <person name="Chen W.M."/>
        </authorList>
    </citation>
    <scope>NUCLEOTIDE SEQUENCE [LARGE SCALE GENOMIC DNA]</scope>
    <source>
        <strain evidence="1 2">CKOBP-6</strain>
    </source>
</reference>
<dbReference type="EMBL" id="QMFB01000001">
    <property type="protein sequence ID" value="RAV22853.1"/>
    <property type="molecule type" value="Genomic_DNA"/>
</dbReference>
<name>A0A329MWH8_9BACL</name>
<keyword evidence="2" id="KW-1185">Reference proteome</keyword>
<dbReference type="RefSeq" id="WP_113028962.1">
    <property type="nucleotide sequence ID" value="NZ_QMFB01000001.1"/>
</dbReference>
<sequence>MTKNQAIDKAKRYYRESGDSYYVMRDEQSEFYVVLNKSQYHERLIGDAAGRESVVFSIE</sequence>
<proteinExistence type="predicted"/>
<protein>
    <submittedName>
        <fullName evidence="1">Uncharacterized protein</fullName>
    </submittedName>
</protein>
<evidence type="ECO:0000313" key="2">
    <source>
        <dbReference type="Proteomes" id="UP000250369"/>
    </source>
</evidence>